<keyword evidence="1" id="KW-0472">Membrane</keyword>
<name>A0A2A4T1F1_9DELT</name>
<feature type="transmembrane region" description="Helical" evidence="1">
    <location>
        <begin position="59"/>
        <end position="80"/>
    </location>
</feature>
<dbReference type="AlphaFoldDB" id="A0A2A4T1F1"/>
<gene>
    <name evidence="2" type="ORF">COB67_08450</name>
</gene>
<sequence>SNSYVQWVLNELNLDLALGPSAIGKDYLGFIGIKTFNNGFQVSTPFLGVKVKWPGRFEIHILTLTFGISIKPFQLAIPFYRMKRKNF</sequence>
<keyword evidence="1" id="KW-0812">Transmembrane</keyword>
<accession>A0A2A4T1F1</accession>
<reference evidence="3" key="1">
    <citation type="submission" date="2017-08" db="EMBL/GenBank/DDBJ databases">
        <title>A dynamic microbial community with high functional redundancy inhabits the cold, oxic subseafloor aquifer.</title>
        <authorList>
            <person name="Tully B.J."/>
            <person name="Wheat C.G."/>
            <person name="Glazer B.T."/>
            <person name="Huber J.A."/>
        </authorList>
    </citation>
    <scope>NUCLEOTIDE SEQUENCE [LARGE SCALE GENOMIC DNA]</scope>
</reference>
<dbReference type="Proteomes" id="UP000218113">
    <property type="component" value="Unassembled WGS sequence"/>
</dbReference>
<dbReference type="EMBL" id="NVSR01000059">
    <property type="protein sequence ID" value="PCI27446.1"/>
    <property type="molecule type" value="Genomic_DNA"/>
</dbReference>
<evidence type="ECO:0000256" key="1">
    <source>
        <dbReference type="SAM" id="Phobius"/>
    </source>
</evidence>
<organism evidence="2 3">
    <name type="scientific">SAR324 cluster bacterium</name>
    <dbReference type="NCBI Taxonomy" id="2024889"/>
    <lineage>
        <taxon>Bacteria</taxon>
        <taxon>Deltaproteobacteria</taxon>
        <taxon>SAR324 cluster</taxon>
    </lineage>
</organism>
<keyword evidence="1" id="KW-1133">Transmembrane helix</keyword>
<protein>
    <submittedName>
        <fullName evidence="2">Uncharacterized protein</fullName>
    </submittedName>
</protein>
<evidence type="ECO:0000313" key="3">
    <source>
        <dbReference type="Proteomes" id="UP000218113"/>
    </source>
</evidence>
<comment type="caution">
    <text evidence="2">The sequence shown here is derived from an EMBL/GenBank/DDBJ whole genome shotgun (WGS) entry which is preliminary data.</text>
</comment>
<feature type="non-terminal residue" evidence="2">
    <location>
        <position position="1"/>
    </location>
</feature>
<evidence type="ECO:0000313" key="2">
    <source>
        <dbReference type="EMBL" id="PCI27446.1"/>
    </source>
</evidence>
<proteinExistence type="predicted"/>